<dbReference type="SUPFAM" id="SSF48452">
    <property type="entry name" value="TPR-like"/>
    <property type="match status" value="1"/>
</dbReference>
<proteinExistence type="predicted"/>
<evidence type="ECO:0000256" key="1">
    <source>
        <dbReference type="SAM" id="MobiDB-lite"/>
    </source>
</evidence>
<sequence length="578" mass="61695">MIAELRDIKAHEASTDEARHELQRLFEDPRFRVTERQKAILTYLAENRLSGSDDSVKAYAIALDVLGRSSDFDATIDPIVRIEISRLRSALDSYYEAFGNDGSTTIRIPKGSYVALFPTLVSSDDTDPQSGSAELKDTDNPPSSTVAPAADSPKSFLRPLYVGITGLASATIAAGILSGISLLPQAPEIIGKPVVFLSLDAADANLQGEASQVRDMLMVALTGFTTVTVAKAGYSVPGLDTSNRRQYEVQLKYYDAGAERAVWWQISDIDTNVILKSGLEQIDISGRQPPSIREEVAGQLASHLAASRGIINKIETQRDSEGALGNTCVIRAEAALESGILADLSHAHSCLERTLSIVSNDPDATAVLSRVMLATSDAANSASLRAETLRLARQAVSATPLSDRAQTALMVAHLANGCMDAALEAGNRALELNPYNSEAAAKLAFILYLGSYRDAAIAMAHGLQKDTDNLPADAMLVLALDAYSAGRYSEASLWSEQINGTDLLVAMLRAASMGQLNSPDAYERLSGFINAAPIPAANYRNGIAWWRNQQAITTELTGGLIKAGVSPKEISGALTVPR</sequence>
<keyword evidence="3" id="KW-1185">Reference proteome</keyword>
<name>A0A6A8AIG5_9HYPH</name>
<evidence type="ECO:0000313" key="2">
    <source>
        <dbReference type="EMBL" id="MQY49026.1"/>
    </source>
</evidence>
<protein>
    <recommendedName>
        <fullName evidence="4">Tetratricopeptide repeat protein</fullName>
    </recommendedName>
</protein>
<dbReference type="EMBL" id="WIXI01000050">
    <property type="protein sequence ID" value="MQY49026.1"/>
    <property type="molecule type" value="Genomic_DNA"/>
</dbReference>
<organism evidence="2 3">
    <name type="scientific">Endobacterium cereale</name>
    <dbReference type="NCBI Taxonomy" id="2663029"/>
    <lineage>
        <taxon>Bacteria</taxon>
        <taxon>Pseudomonadati</taxon>
        <taxon>Pseudomonadota</taxon>
        <taxon>Alphaproteobacteria</taxon>
        <taxon>Hyphomicrobiales</taxon>
        <taxon>Rhizobiaceae</taxon>
        <taxon>Endobacterium</taxon>
    </lineage>
</organism>
<reference evidence="2 3" key="1">
    <citation type="submission" date="2019-11" db="EMBL/GenBank/DDBJ databases">
        <title>Genome analysis of Rhizobacterium cereale a novel genus and species isolated from maize roots in North Spain.</title>
        <authorList>
            <person name="Menendez E."/>
            <person name="Flores-Felix J.D."/>
            <person name="Ramirez-Bahena M.-H."/>
            <person name="Igual J.M."/>
            <person name="Garcia-Fraile P."/>
            <person name="Peix A."/>
            <person name="Velazquez E."/>
        </authorList>
    </citation>
    <scope>NUCLEOTIDE SEQUENCE [LARGE SCALE GENOMIC DNA]</scope>
    <source>
        <strain evidence="2 3">RZME27</strain>
    </source>
</reference>
<accession>A0A6A8AIG5</accession>
<comment type="caution">
    <text evidence="2">The sequence shown here is derived from an EMBL/GenBank/DDBJ whole genome shotgun (WGS) entry which is preliminary data.</text>
</comment>
<dbReference type="Gene3D" id="1.25.40.10">
    <property type="entry name" value="Tetratricopeptide repeat domain"/>
    <property type="match status" value="1"/>
</dbReference>
<dbReference type="RefSeq" id="WP_153358386.1">
    <property type="nucleotide sequence ID" value="NZ_WIXI01000050.1"/>
</dbReference>
<gene>
    <name evidence="2" type="ORF">GAO09_23615</name>
</gene>
<dbReference type="Proteomes" id="UP000435138">
    <property type="component" value="Unassembled WGS sequence"/>
</dbReference>
<dbReference type="InterPro" id="IPR011990">
    <property type="entry name" value="TPR-like_helical_dom_sf"/>
</dbReference>
<evidence type="ECO:0008006" key="4">
    <source>
        <dbReference type="Google" id="ProtNLM"/>
    </source>
</evidence>
<feature type="region of interest" description="Disordered" evidence="1">
    <location>
        <begin position="124"/>
        <end position="151"/>
    </location>
</feature>
<evidence type="ECO:0000313" key="3">
    <source>
        <dbReference type="Proteomes" id="UP000435138"/>
    </source>
</evidence>
<dbReference type="AlphaFoldDB" id="A0A6A8AIG5"/>